<sequence>MESTVEMADTVLVKSSLCSMWWSLRWICFSLPSINRVWASYVWAFRYDRHEISPTSGVVYPEDFIITLISASVAMAFSSVLVTILSVVL</sequence>
<keyword evidence="1" id="KW-0472">Membrane</keyword>
<dbReference type="AlphaFoldDB" id="A0AAV1U2J9"/>
<name>A0AAV1U2J9_9STRA</name>
<dbReference type="EMBL" id="CAKLBY020000130">
    <property type="protein sequence ID" value="CAK7928685.1"/>
    <property type="molecule type" value="Genomic_DNA"/>
</dbReference>
<evidence type="ECO:0000256" key="1">
    <source>
        <dbReference type="SAM" id="Phobius"/>
    </source>
</evidence>
<keyword evidence="1" id="KW-1133">Transmembrane helix</keyword>
<gene>
    <name evidence="2" type="ORF">PM001_LOCUS13835</name>
</gene>
<evidence type="ECO:0000313" key="2">
    <source>
        <dbReference type="EMBL" id="CAK7928685.1"/>
    </source>
</evidence>
<keyword evidence="1" id="KW-0812">Transmembrane</keyword>
<feature type="transmembrane region" description="Helical" evidence="1">
    <location>
        <begin position="64"/>
        <end position="88"/>
    </location>
</feature>
<accession>A0AAV1U2J9</accession>
<reference evidence="2" key="1">
    <citation type="submission" date="2024-01" db="EMBL/GenBank/DDBJ databases">
        <authorList>
            <person name="Webb A."/>
        </authorList>
    </citation>
    <scope>NUCLEOTIDE SEQUENCE</scope>
    <source>
        <strain evidence="2">Pm1</strain>
    </source>
</reference>
<dbReference type="Proteomes" id="UP001162060">
    <property type="component" value="Unassembled WGS sequence"/>
</dbReference>
<organism evidence="2 3">
    <name type="scientific">Peronospora matthiolae</name>
    <dbReference type="NCBI Taxonomy" id="2874970"/>
    <lineage>
        <taxon>Eukaryota</taxon>
        <taxon>Sar</taxon>
        <taxon>Stramenopiles</taxon>
        <taxon>Oomycota</taxon>
        <taxon>Peronosporomycetes</taxon>
        <taxon>Peronosporales</taxon>
        <taxon>Peronosporaceae</taxon>
        <taxon>Peronospora</taxon>
    </lineage>
</organism>
<proteinExistence type="predicted"/>
<evidence type="ECO:0000313" key="3">
    <source>
        <dbReference type="Proteomes" id="UP001162060"/>
    </source>
</evidence>
<protein>
    <submittedName>
        <fullName evidence="2">Uncharacterized protein</fullName>
    </submittedName>
</protein>
<comment type="caution">
    <text evidence="2">The sequence shown here is derived from an EMBL/GenBank/DDBJ whole genome shotgun (WGS) entry which is preliminary data.</text>
</comment>